<proteinExistence type="inferred from homology"/>
<dbReference type="Proteomes" id="UP000429552">
    <property type="component" value="Unassembled WGS sequence"/>
</dbReference>
<dbReference type="PANTHER" id="PTHR33254:SF4">
    <property type="entry name" value="4-HYDROXY-4-METHYL-2-OXOGLUTARATE ALDOLASE 3-RELATED"/>
    <property type="match status" value="1"/>
</dbReference>
<dbReference type="Gene3D" id="3.50.30.40">
    <property type="entry name" value="Ribonuclease E inhibitor RraA/RraA-like"/>
    <property type="match status" value="1"/>
</dbReference>
<dbReference type="EMBL" id="BLIP01000001">
    <property type="protein sequence ID" value="GFE23060.1"/>
    <property type="molecule type" value="Genomic_DNA"/>
</dbReference>
<keyword evidence="13" id="KW-0460">Magnesium</keyword>
<comment type="catalytic activity">
    <reaction evidence="12">
        <text>oxaloacetate + H(+) = pyruvate + CO2</text>
        <dbReference type="Rhea" id="RHEA:15641"/>
        <dbReference type="ChEBI" id="CHEBI:15361"/>
        <dbReference type="ChEBI" id="CHEBI:15378"/>
        <dbReference type="ChEBI" id="CHEBI:16452"/>
        <dbReference type="ChEBI" id="CHEBI:16526"/>
        <dbReference type="EC" id="4.1.1.112"/>
    </reaction>
</comment>
<keyword evidence="13" id="KW-0479">Metal-binding</keyword>
<reference evidence="15 17" key="2">
    <citation type="submission" date="2022-12" db="EMBL/GenBank/DDBJ databases">
        <authorList>
            <person name="Ruckert C."/>
            <person name="Busche T."/>
            <person name="Kalinowski J."/>
            <person name="Wittmann C."/>
        </authorList>
    </citation>
    <scope>NUCLEOTIDE SEQUENCE [LARGE SCALE GENOMIC DNA]</scope>
    <source>
        <strain evidence="15 17">DSM 40276</strain>
    </source>
</reference>
<dbReference type="EMBL" id="CP114203">
    <property type="protein sequence ID" value="WAU05493.1"/>
    <property type="molecule type" value="Genomic_DNA"/>
</dbReference>
<dbReference type="CDD" id="cd16841">
    <property type="entry name" value="RraA_family"/>
    <property type="match status" value="1"/>
</dbReference>
<evidence type="ECO:0000256" key="7">
    <source>
        <dbReference type="ARBA" id="ARBA00016549"/>
    </source>
</evidence>
<evidence type="ECO:0000313" key="17">
    <source>
        <dbReference type="Proteomes" id="UP001210169"/>
    </source>
</evidence>
<evidence type="ECO:0000313" key="15">
    <source>
        <dbReference type="EMBL" id="WAU05493.1"/>
    </source>
</evidence>
<dbReference type="EC" id="4.1.1.112" evidence="6"/>
<dbReference type="Pfam" id="PF03737">
    <property type="entry name" value="RraA-like"/>
    <property type="match status" value="1"/>
</dbReference>
<dbReference type="InterPro" id="IPR005493">
    <property type="entry name" value="RraA/RraA-like"/>
</dbReference>
<comment type="cofactor">
    <cofactor evidence="2">
        <name>a divalent metal cation</name>
        <dbReference type="ChEBI" id="CHEBI:60240"/>
    </cofactor>
</comment>
<evidence type="ECO:0000256" key="6">
    <source>
        <dbReference type="ARBA" id="ARBA00012947"/>
    </source>
</evidence>
<evidence type="ECO:0000256" key="4">
    <source>
        <dbReference type="ARBA" id="ARBA00011233"/>
    </source>
</evidence>
<reference evidence="14 16" key="1">
    <citation type="submission" date="2019-12" db="EMBL/GenBank/DDBJ databases">
        <title>Whole genome shotgun sequence of Streptomyces libani subsp. libani NBRC 13452.</title>
        <authorList>
            <person name="Ichikawa N."/>
            <person name="Kimura A."/>
            <person name="Kitahashi Y."/>
            <person name="Komaki H."/>
            <person name="Tamura T."/>
        </authorList>
    </citation>
    <scope>NUCLEOTIDE SEQUENCE [LARGE SCALE GENOMIC DNA]</scope>
    <source>
        <strain evidence="14 16">NBRC 13452</strain>
    </source>
</reference>
<evidence type="ECO:0000256" key="1">
    <source>
        <dbReference type="ARBA" id="ARBA00001342"/>
    </source>
</evidence>
<dbReference type="AlphaFoldDB" id="A0A640TIL9"/>
<dbReference type="InterPro" id="IPR036704">
    <property type="entry name" value="RraA/RraA-like_sf"/>
</dbReference>
<feature type="binding site" evidence="13">
    <location>
        <position position="120"/>
    </location>
    <ligand>
        <name>substrate</name>
    </ligand>
</feature>
<dbReference type="GO" id="GO:0008948">
    <property type="term" value="F:oxaloacetate decarboxylase activity"/>
    <property type="evidence" value="ECO:0007669"/>
    <property type="project" value="UniProtKB-EC"/>
</dbReference>
<evidence type="ECO:0000313" key="14">
    <source>
        <dbReference type="EMBL" id="GFE23060.1"/>
    </source>
</evidence>
<evidence type="ECO:0000256" key="5">
    <source>
        <dbReference type="ARBA" id="ARBA00012213"/>
    </source>
</evidence>
<comment type="subunit">
    <text evidence="4">Homotrimer.</text>
</comment>
<dbReference type="SUPFAM" id="SSF89562">
    <property type="entry name" value="RraA-like"/>
    <property type="match status" value="1"/>
</dbReference>
<comment type="similarity">
    <text evidence="3">Belongs to the class II aldolase/RraA-like family.</text>
</comment>
<evidence type="ECO:0000256" key="12">
    <source>
        <dbReference type="ARBA" id="ARBA00047973"/>
    </source>
</evidence>
<comment type="function">
    <text evidence="8">Catalyzes the aldol cleavage of 4-hydroxy-4-methyl-2-oxoglutarate (HMG) into 2 molecules of pyruvate. Also contains a secondary oxaloacetate (OAA) decarboxylase activity due to the common pyruvate enolate transition state formed following C-C bond cleavage in the retro-aldol and decarboxylation reactions.</text>
</comment>
<dbReference type="Proteomes" id="UP001210169">
    <property type="component" value="Chromosome"/>
</dbReference>
<evidence type="ECO:0000256" key="3">
    <source>
        <dbReference type="ARBA" id="ARBA00008621"/>
    </source>
</evidence>
<comment type="catalytic activity">
    <reaction evidence="1">
        <text>4-hydroxy-4-methyl-2-oxoglutarate = 2 pyruvate</text>
        <dbReference type="Rhea" id="RHEA:22748"/>
        <dbReference type="ChEBI" id="CHEBI:15361"/>
        <dbReference type="ChEBI" id="CHEBI:58276"/>
        <dbReference type="EC" id="4.1.3.17"/>
    </reaction>
</comment>
<dbReference type="PANTHER" id="PTHR33254">
    <property type="entry name" value="4-HYDROXY-4-METHYL-2-OXOGLUTARATE ALDOLASE 3-RELATED"/>
    <property type="match status" value="1"/>
</dbReference>
<keyword evidence="17" id="KW-1185">Reference proteome</keyword>
<dbReference type="GO" id="GO:0046872">
    <property type="term" value="F:metal ion binding"/>
    <property type="evidence" value="ECO:0007669"/>
    <property type="project" value="UniProtKB-KW"/>
</dbReference>
<organism evidence="14 16">
    <name type="scientific">Streptomyces nigrescens</name>
    <dbReference type="NCBI Taxonomy" id="1920"/>
    <lineage>
        <taxon>Bacteria</taxon>
        <taxon>Bacillati</taxon>
        <taxon>Actinomycetota</taxon>
        <taxon>Actinomycetes</taxon>
        <taxon>Kitasatosporales</taxon>
        <taxon>Streptomycetaceae</taxon>
        <taxon>Streptomyces</taxon>
    </lineage>
</organism>
<dbReference type="GeneID" id="301333040"/>
<accession>A0A640TIL9</accession>
<protein>
    <recommendedName>
        <fullName evidence="7">Putative 4-hydroxy-4-methyl-2-oxoglutarate aldolase</fullName>
        <ecNumber evidence="6">4.1.1.112</ecNumber>
        <ecNumber evidence="5">4.1.3.17</ecNumber>
    </recommendedName>
    <alternativeName>
        <fullName evidence="11">Oxaloacetate decarboxylase</fullName>
    </alternativeName>
    <alternativeName>
        <fullName evidence="9">Regulator of ribonuclease activity homolog</fullName>
    </alternativeName>
    <alternativeName>
        <fullName evidence="10">RraA-like protein</fullName>
    </alternativeName>
</protein>
<evidence type="ECO:0000256" key="10">
    <source>
        <dbReference type="ARBA" id="ARBA00030169"/>
    </source>
</evidence>
<evidence type="ECO:0000256" key="13">
    <source>
        <dbReference type="PIRSR" id="PIRSR605493-1"/>
    </source>
</evidence>
<sequence>METVYNELKRPPQEIIDGFRELLAEYSPSCVVTDAQRRVGAIGGFQVIRNDQKIAGPAFTINLSIDDWVNTLPILSRAKPGDVIIMACHGLATTAMWGGLTATVSHKFGVAGAIIDGAARDVDEIRDIGFPLWYRTTSPRQSPGAVHDRIEPVQVNVPVSVGGQVIFPGDIIVADENGVATVASEKAKEVLESARGVAARENEIRDRISSGATAADLRAEFGNL</sequence>
<dbReference type="EC" id="4.1.3.17" evidence="5"/>
<name>A0A640TIL9_STRNI</name>
<feature type="binding site" evidence="13">
    <location>
        <position position="121"/>
    </location>
    <ligand>
        <name>Mg(2+)</name>
        <dbReference type="ChEBI" id="CHEBI:18420"/>
    </ligand>
</feature>
<evidence type="ECO:0000256" key="11">
    <source>
        <dbReference type="ARBA" id="ARBA00032305"/>
    </source>
</evidence>
<dbReference type="GO" id="GO:0047443">
    <property type="term" value="F:4-hydroxy-4-methyl-2-oxoglutarate aldolase activity"/>
    <property type="evidence" value="ECO:0007669"/>
    <property type="project" value="UniProtKB-EC"/>
</dbReference>
<comment type="cofactor">
    <cofactor evidence="13">
        <name>Mg(2+)</name>
        <dbReference type="ChEBI" id="CHEBI:18420"/>
    </cofactor>
</comment>
<evidence type="ECO:0000256" key="2">
    <source>
        <dbReference type="ARBA" id="ARBA00001968"/>
    </source>
</evidence>
<evidence type="ECO:0000256" key="9">
    <source>
        <dbReference type="ARBA" id="ARBA00029596"/>
    </source>
</evidence>
<evidence type="ECO:0000256" key="8">
    <source>
        <dbReference type="ARBA" id="ARBA00025046"/>
    </source>
</evidence>
<dbReference type="RefSeq" id="WP_159487020.1">
    <property type="nucleotide sequence ID" value="NZ_BLIP01000001.1"/>
</dbReference>
<gene>
    <name evidence="14" type="ORF">Sliba_35130</name>
    <name evidence="15" type="ORF">STRNI_003871</name>
</gene>
<evidence type="ECO:0000313" key="16">
    <source>
        <dbReference type="Proteomes" id="UP000429552"/>
    </source>
</evidence>